<reference evidence="1 3" key="2">
    <citation type="journal article" date="2014" name="BMC Genomics">
        <title>An improved genome release (version Mt4.0) for the model legume Medicago truncatula.</title>
        <authorList>
            <person name="Tang H."/>
            <person name="Krishnakumar V."/>
            <person name="Bidwell S."/>
            <person name="Rosen B."/>
            <person name="Chan A."/>
            <person name="Zhou S."/>
            <person name="Gentzbittel L."/>
            <person name="Childs K.L."/>
            <person name="Yandell M."/>
            <person name="Gundlach H."/>
            <person name="Mayer K.F."/>
            <person name="Schwartz D.C."/>
            <person name="Town C.D."/>
        </authorList>
    </citation>
    <scope>GENOME REANNOTATION</scope>
    <source>
        <strain evidence="1">A17</strain>
        <strain evidence="2 3">cv. Jemalong A17</strain>
    </source>
</reference>
<dbReference type="EMBL" id="CM001220">
    <property type="protein sequence ID" value="KEH31903.1"/>
    <property type="molecule type" value="Genomic_DNA"/>
</dbReference>
<accession>A0A072US77</accession>
<name>A0A072US77_MEDTR</name>
<proteinExistence type="predicted"/>
<gene>
    <name evidence="1" type="ordered locus">MTR_4g107520</name>
</gene>
<keyword evidence="3" id="KW-1185">Reference proteome</keyword>
<protein>
    <submittedName>
        <fullName evidence="1 2">Uncharacterized protein</fullName>
    </submittedName>
</protein>
<evidence type="ECO:0000313" key="1">
    <source>
        <dbReference type="EMBL" id="KEH31903.1"/>
    </source>
</evidence>
<dbReference type="Proteomes" id="UP000002051">
    <property type="component" value="Chromosome 4"/>
</dbReference>
<dbReference type="AlphaFoldDB" id="A0A072US77"/>
<evidence type="ECO:0000313" key="3">
    <source>
        <dbReference type="Proteomes" id="UP000002051"/>
    </source>
</evidence>
<dbReference type="EnsemblPlants" id="KEH31903">
    <property type="protein sequence ID" value="KEH31903"/>
    <property type="gene ID" value="MTR_4g107520"/>
</dbReference>
<organism evidence="1 3">
    <name type="scientific">Medicago truncatula</name>
    <name type="common">Barrel medic</name>
    <name type="synonym">Medicago tribuloides</name>
    <dbReference type="NCBI Taxonomy" id="3880"/>
    <lineage>
        <taxon>Eukaryota</taxon>
        <taxon>Viridiplantae</taxon>
        <taxon>Streptophyta</taxon>
        <taxon>Embryophyta</taxon>
        <taxon>Tracheophyta</taxon>
        <taxon>Spermatophyta</taxon>
        <taxon>Magnoliopsida</taxon>
        <taxon>eudicotyledons</taxon>
        <taxon>Gunneridae</taxon>
        <taxon>Pentapetalae</taxon>
        <taxon>rosids</taxon>
        <taxon>fabids</taxon>
        <taxon>Fabales</taxon>
        <taxon>Fabaceae</taxon>
        <taxon>Papilionoideae</taxon>
        <taxon>50 kb inversion clade</taxon>
        <taxon>NPAAA clade</taxon>
        <taxon>Hologalegina</taxon>
        <taxon>IRL clade</taxon>
        <taxon>Trifolieae</taxon>
        <taxon>Medicago</taxon>
    </lineage>
</organism>
<reference evidence="1 3" key="1">
    <citation type="journal article" date="2011" name="Nature">
        <title>The Medicago genome provides insight into the evolution of rhizobial symbioses.</title>
        <authorList>
            <person name="Young N.D."/>
            <person name="Debelle F."/>
            <person name="Oldroyd G.E."/>
            <person name="Geurts R."/>
            <person name="Cannon S.B."/>
            <person name="Udvardi M.K."/>
            <person name="Benedito V.A."/>
            <person name="Mayer K.F."/>
            <person name="Gouzy J."/>
            <person name="Schoof H."/>
            <person name="Van de Peer Y."/>
            <person name="Proost S."/>
            <person name="Cook D.R."/>
            <person name="Meyers B.C."/>
            <person name="Spannagl M."/>
            <person name="Cheung F."/>
            <person name="De Mita S."/>
            <person name="Krishnakumar V."/>
            <person name="Gundlach H."/>
            <person name="Zhou S."/>
            <person name="Mudge J."/>
            <person name="Bharti A.K."/>
            <person name="Murray J.D."/>
            <person name="Naoumkina M.A."/>
            <person name="Rosen B."/>
            <person name="Silverstein K.A."/>
            <person name="Tang H."/>
            <person name="Rombauts S."/>
            <person name="Zhao P.X."/>
            <person name="Zhou P."/>
            <person name="Barbe V."/>
            <person name="Bardou P."/>
            <person name="Bechner M."/>
            <person name="Bellec A."/>
            <person name="Berger A."/>
            <person name="Berges H."/>
            <person name="Bidwell S."/>
            <person name="Bisseling T."/>
            <person name="Choisne N."/>
            <person name="Couloux A."/>
            <person name="Denny R."/>
            <person name="Deshpande S."/>
            <person name="Dai X."/>
            <person name="Doyle J.J."/>
            <person name="Dudez A.M."/>
            <person name="Farmer A.D."/>
            <person name="Fouteau S."/>
            <person name="Franken C."/>
            <person name="Gibelin C."/>
            <person name="Gish J."/>
            <person name="Goldstein S."/>
            <person name="Gonzalez A.J."/>
            <person name="Green P.J."/>
            <person name="Hallab A."/>
            <person name="Hartog M."/>
            <person name="Hua A."/>
            <person name="Humphray S.J."/>
            <person name="Jeong D.H."/>
            <person name="Jing Y."/>
            <person name="Jocker A."/>
            <person name="Kenton S.M."/>
            <person name="Kim D.J."/>
            <person name="Klee K."/>
            <person name="Lai H."/>
            <person name="Lang C."/>
            <person name="Lin S."/>
            <person name="Macmil S.L."/>
            <person name="Magdelenat G."/>
            <person name="Matthews L."/>
            <person name="McCorrison J."/>
            <person name="Monaghan E.L."/>
            <person name="Mun J.H."/>
            <person name="Najar F.Z."/>
            <person name="Nicholson C."/>
            <person name="Noirot C."/>
            <person name="O'Bleness M."/>
            <person name="Paule C.R."/>
            <person name="Poulain J."/>
            <person name="Prion F."/>
            <person name="Qin B."/>
            <person name="Qu C."/>
            <person name="Retzel E.F."/>
            <person name="Riddle C."/>
            <person name="Sallet E."/>
            <person name="Samain S."/>
            <person name="Samson N."/>
            <person name="Sanders I."/>
            <person name="Saurat O."/>
            <person name="Scarpelli C."/>
            <person name="Schiex T."/>
            <person name="Segurens B."/>
            <person name="Severin A.J."/>
            <person name="Sherrier D.J."/>
            <person name="Shi R."/>
            <person name="Sims S."/>
            <person name="Singer S.R."/>
            <person name="Sinharoy S."/>
            <person name="Sterck L."/>
            <person name="Viollet A."/>
            <person name="Wang B.B."/>
            <person name="Wang K."/>
            <person name="Wang M."/>
            <person name="Wang X."/>
            <person name="Warfsmann J."/>
            <person name="Weissenbach J."/>
            <person name="White D.D."/>
            <person name="White J.D."/>
            <person name="Wiley G.B."/>
            <person name="Wincker P."/>
            <person name="Xing Y."/>
            <person name="Yang L."/>
            <person name="Yao Z."/>
            <person name="Ying F."/>
            <person name="Zhai J."/>
            <person name="Zhou L."/>
            <person name="Zuber A."/>
            <person name="Denarie J."/>
            <person name="Dixon R.A."/>
            <person name="May G.D."/>
            <person name="Schwartz D.C."/>
            <person name="Rogers J."/>
            <person name="Quetier F."/>
            <person name="Town C.D."/>
            <person name="Roe B.A."/>
        </authorList>
    </citation>
    <scope>NUCLEOTIDE SEQUENCE [LARGE SCALE GENOMIC DNA]</scope>
    <source>
        <strain evidence="1">A17</strain>
        <strain evidence="2 3">cv. Jemalong A17</strain>
    </source>
</reference>
<sequence length="66" mass="7411">MNDNTPIALGPIPTCPSKPCYDTILNVLGSQFKNMDILKLKYSFNRNDRQIDDLTLGEETSHPMKG</sequence>
<evidence type="ECO:0000313" key="2">
    <source>
        <dbReference type="EnsemblPlants" id="KEH31903"/>
    </source>
</evidence>
<dbReference type="HOGENOM" id="CLU_2834980_0_0_1"/>
<reference evidence="2" key="3">
    <citation type="submission" date="2015-04" db="UniProtKB">
        <authorList>
            <consortium name="EnsemblPlants"/>
        </authorList>
    </citation>
    <scope>IDENTIFICATION</scope>
    <source>
        <strain evidence="2">cv. Jemalong A17</strain>
    </source>
</reference>